<protein>
    <submittedName>
        <fullName evidence="1">Uncharacterized protein</fullName>
    </submittedName>
</protein>
<keyword evidence="2" id="KW-1185">Reference proteome</keyword>
<comment type="caution">
    <text evidence="1">The sequence shown here is derived from an EMBL/GenBank/DDBJ whole genome shotgun (WGS) entry which is preliminary data.</text>
</comment>
<gene>
    <name evidence="1" type="ORF">MHI_LOCUS535699</name>
</gene>
<organism evidence="1 2">
    <name type="scientific">Heterotrigona itama</name>
    <dbReference type="NCBI Taxonomy" id="395501"/>
    <lineage>
        <taxon>Eukaryota</taxon>
        <taxon>Metazoa</taxon>
        <taxon>Ecdysozoa</taxon>
        <taxon>Arthropoda</taxon>
        <taxon>Hexapoda</taxon>
        <taxon>Insecta</taxon>
        <taxon>Pterygota</taxon>
        <taxon>Neoptera</taxon>
        <taxon>Endopterygota</taxon>
        <taxon>Hymenoptera</taxon>
        <taxon>Apocrita</taxon>
        <taxon>Aculeata</taxon>
        <taxon>Apoidea</taxon>
        <taxon>Anthophila</taxon>
        <taxon>Apidae</taxon>
        <taxon>Heterotrigona</taxon>
    </lineage>
</organism>
<dbReference type="AlphaFoldDB" id="A0A6V7H708"/>
<evidence type="ECO:0000313" key="1">
    <source>
        <dbReference type="EMBL" id="CAD1475239.1"/>
    </source>
</evidence>
<dbReference type="EMBL" id="CAJDYZ010008300">
    <property type="protein sequence ID" value="CAD1475239.1"/>
    <property type="molecule type" value="Genomic_DNA"/>
</dbReference>
<sequence length="121" mass="14120">MLESYETAGYNAYMRIVKQGRRSNRVKAKVKRPINVPGRADKLHNSKIPVAFLYFPFSYSICAMSCNLYNRLGILIDFQSTMYNFFVKLINFLYERVELNIKIIILNNKLKVSNTNLISLK</sequence>
<dbReference type="Proteomes" id="UP000752696">
    <property type="component" value="Unassembled WGS sequence"/>
</dbReference>
<name>A0A6V7H708_9HYME</name>
<accession>A0A6V7H708</accession>
<reference evidence="1" key="1">
    <citation type="submission" date="2020-07" db="EMBL/GenBank/DDBJ databases">
        <authorList>
            <person name="Nazaruddin N."/>
        </authorList>
    </citation>
    <scope>NUCLEOTIDE SEQUENCE</scope>
</reference>
<proteinExistence type="predicted"/>
<evidence type="ECO:0000313" key="2">
    <source>
        <dbReference type="Proteomes" id="UP000752696"/>
    </source>
</evidence>